<dbReference type="GO" id="GO:0003677">
    <property type="term" value="F:DNA binding"/>
    <property type="evidence" value="ECO:0007669"/>
    <property type="project" value="UniProtKB-KW"/>
</dbReference>
<sequence length="163" mass="18336">MSVSMKILPDGSTEVEPIDNCMRYHQYEQIYMYERAHIKENVMPEASCPARLLSPIFKVLAEPNRLSILCALGTECRPVTDIIRATELPQTNVSFHLRILREAGLVRAERRGSFVYYCLPDPDLLGILESLQAWVGAHTPLLSPDEDVDGSTSSLDRRTRSCG</sequence>
<dbReference type="EMBL" id="LWRY01000040">
    <property type="protein sequence ID" value="OCX74399.1"/>
    <property type="molecule type" value="Genomic_DNA"/>
</dbReference>
<dbReference type="InterPro" id="IPR051011">
    <property type="entry name" value="Metal_resp_trans_reg"/>
</dbReference>
<dbReference type="InterPro" id="IPR036390">
    <property type="entry name" value="WH_DNA-bd_sf"/>
</dbReference>
<dbReference type="PROSITE" id="PS50987">
    <property type="entry name" value="HTH_ARSR_2"/>
    <property type="match status" value="1"/>
</dbReference>
<dbReference type="PANTHER" id="PTHR43132:SF6">
    <property type="entry name" value="HTH-TYPE TRANSCRIPTIONAL REPRESSOR CZRA"/>
    <property type="match status" value="1"/>
</dbReference>
<evidence type="ECO:0000256" key="1">
    <source>
        <dbReference type="ARBA" id="ARBA00023015"/>
    </source>
</evidence>
<evidence type="ECO:0000256" key="3">
    <source>
        <dbReference type="ARBA" id="ARBA00023163"/>
    </source>
</evidence>
<keyword evidence="6" id="KW-1185">Reference proteome</keyword>
<dbReference type="PANTHER" id="PTHR43132">
    <property type="entry name" value="ARSENICAL RESISTANCE OPERON REPRESSOR ARSR-RELATED"/>
    <property type="match status" value="1"/>
</dbReference>
<name>A0A1C2IEH9_ACITH</name>
<dbReference type="InterPro" id="IPR011991">
    <property type="entry name" value="ArsR-like_HTH"/>
</dbReference>
<dbReference type="InterPro" id="IPR001845">
    <property type="entry name" value="HTH_ArsR_DNA-bd_dom"/>
</dbReference>
<dbReference type="CDD" id="cd00090">
    <property type="entry name" value="HTH_ARSR"/>
    <property type="match status" value="1"/>
</dbReference>
<dbReference type="SMART" id="SM00418">
    <property type="entry name" value="HTH_ARSR"/>
    <property type="match status" value="1"/>
</dbReference>
<dbReference type="AlphaFoldDB" id="A0A1C2IEH9"/>
<organism evidence="5 6">
    <name type="scientific">Acidithiobacillus thiooxidans</name>
    <name type="common">Thiobacillus thiooxidans</name>
    <dbReference type="NCBI Taxonomy" id="930"/>
    <lineage>
        <taxon>Bacteria</taxon>
        <taxon>Pseudomonadati</taxon>
        <taxon>Pseudomonadota</taxon>
        <taxon>Acidithiobacillia</taxon>
        <taxon>Acidithiobacillales</taxon>
        <taxon>Acidithiobacillaceae</taxon>
        <taxon>Acidithiobacillus</taxon>
    </lineage>
</organism>
<comment type="caution">
    <text evidence="5">The sequence shown here is derived from an EMBL/GenBank/DDBJ whole genome shotgun (WGS) entry which is preliminary data.</text>
</comment>
<keyword evidence="3" id="KW-0804">Transcription</keyword>
<dbReference type="SUPFAM" id="SSF46785">
    <property type="entry name" value="Winged helix' DNA-binding domain"/>
    <property type="match status" value="1"/>
</dbReference>
<dbReference type="GO" id="GO:0003700">
    <property type="term" value="F:DNA-binding transcription factor activity"/>
    <property type="evidence" value="ECO:0007669"/>
    <property type="project" value="InterPro"/>
</dbReference>
<evidence type="ECO:0000256" key="2">
    <source>
        <dbReference type="ARBA" id="ARBA00023125"/>
    </source>
</evidence>
<feature type="domain" description="HTH arsR-type" evidence="4">
    <location>
        <begin position="45"/>
        <end position="139"/>
    </location>
</feature>
<evidence type="ECO:0000259" key="4">
    <source>
        <dbReference type="PROSITE" id="PS50987"/>
    </source>
</evidence>
<protein>
    <submittedName>
        <fullName evidence="5">Transcriptional regulator</fullName>
    </submittedName>
</protein>
<evidence type="ECO:0000313" key="6">
    <source>
        <dbReference type="Proteomes" id="UP000095008"/>
    </source>
</evidence>
<dbReference type="PRINTS" id="PR00778">
    <property type="entry name" value="HTHARSR"/>
</dbReference>
<keyword evidence="2" id="KW-0238">DNA-binding</keyword>
<dbReference type="Pfam" id="PF12840">
    <property type="entry name" value="HTH_20"/>
    <property type="match status" value="1"/>
</dbReference>
<keyword evidence="1" id="KW-0805">Transcription regulation</keyword>
<dbReference type="NCBIfam" id="NF033788">
    <property type="entry name" value="HTH_metalloreg"/>
    <property type="match status" value="1"/>
</dbReference>
<proteinExistence type="predicted"/>
<evidence type="ECO:0000313" key="5">
    <source>
        <dbReference type="EMBL" id="OCX74399.1"/>
    </source>
</evidence>
<gene>
    <name evidence="5" type="ORF">A6M23_06315</name>
</gene>
<reference evidence="5" key="1">
    <citation type="journal article" date="2016" name="Int. J. Mol. Sci.">
        <title>Comparative genomics of the extreme acidophile Acidithiobacillus thiooxidans reveals intraspecific divergence and niche adaptation.</title>
        <authorList>
            <person name="Zhang X."/>
            <person name="Feng X."/>
            <person name="Tao J."/>
            <person name="Ma L."/>
            <person name="Xiao Y."/>
            <person name="Liang Y."/>
            <person name="Liu X."/>
            <person name="Yin H."/>
        </authorList>
    </citation>
    <scope>NUCLEOTIDE SEQUENCE [LARGE SCALE GENOMIC DNA]</scope>
    <source>
        <strain evidence="5">DXS-W</strain>
    </source>
</reference>
<dbReference type="OrthoDB" id="9796124at2"/>
<accession>A0A1C2IEH9</accession>
<dbReference type="Gene3D" id="1.10.10.10">
    <property type="entry name" value="Winged helix-like DNA-binding domain superfamily/Winged helix DNA-binding domain"/>
    <property type="match status" value="1"/>
</dbReference>
<dbReference type="Proteomes" id="UP000095008">
    <property type="component" value="Unassembled WGS sequence"/>
</dbReference>
<dbReference type="InterPro" id="IPR036388">
    <property type="entry name" value="WH-like_DNA-bd_sf"/>
</dbReference>